<dbReference type="InterPro" id="IPR038071">
    <property type="entry name" value="UROD/MetE-like_sf"/>
</dbReference>
<reference evidence="1 2" key="1">
    <citation type="journal article" date="2018" name="IMA Fungus">
        <title>IMA Genome-F 10: Nine draft genome sequences of Claviceps purpurea s.lat., including C. arundinis, C. humidiphila, and C. cf. spartinae, pseudomolecules for the pitch canker pathogen Fusarium circinatum, draft genome of Davidsoniella eucalypti, Grosmannia galeiformis, Quambalaria eucalypti, and Teratosphaeria destructans.</title>
        <authorList>
            <person name="Wingfield B.D."/>
            <person name="Liu M."/>
            <person name="Nguyen H.D."/>
            <person name="Lane F.A."/>
            <person name="Morgan S.W."/>
            <person name="De Vos L."/>
            <person name="Wilken P.M."/>
            <person name="Duong T.A."/>
            <person name="Aylward J."/>
            <person name="Coetzee M.P."/>
            <person name="Dadej K."/>
            <person name="De Beer Z.W."/>
            <person name="Findlay W."/>
            <person name="Havenga M."/>
            <person name="Kolarik M."/>
            <person name="Menzies J.G."/>
            <person name="Naidoo K."/>
            <person name="Pochopski O."/>
            <person name="Shoukouhi P."/>
            <person name="Santana Q.C."/>
            <person name="Seifert K.A."/>
            <person name="Soal N."/>
            <person name="Steenkamp E.T."/>
            <person name="Tatham C.T."/>
            <person name="van der Nest M.A."/>
            <person name="Wingfield M.J."/>
        </authorList>
    </citation>
    <scope>NUCLEOTIDE SEQUENCE [LARGE SCALE GENOMIC DNA]</scope>
    <source>
        <strain evidence="1">CMW44962</strain>
    </source>
</reference>
<dbReference type="EMBL" id="RIBY02002434">
    <property type="protein sequence ID" value="KAH9814277.1"/>
    <property type="molecule type" value="Genomic_DNA"/>
</dbReference>
<keyword evidence="2" id="KW-1185">Reference proteome</keyword>
<proteinExistence type="predicted"/>
<sequence>MANVQGCHMVGSVPFANTEAVLRQCPAALPHRLKRIPDGETGPRNYFTLGQMAVFRASPMVLTQFVDNKPLAANDDTPEEIEAGLKRLQDAGPLETGYDVAAIESYAVFKALKDEGVLDRGTRFQVCLPTPPNALSPLVQKSFQAKLEPMYTDALYRAMENIQRQIPHGELAIQIDLAVDTAYWERTLYEPWFGGGDFEAIKNYIVEYIVRMIGQIDQDVEVGIHNCYGESAKPLSTPRSSEVLTRFVGDMANRHWLEPRDLGVIVDRALRIYARTPHKINYFHLPVAKSAMENLDAYFAPLAELLPSLREHATELYLGVVHHSDMAATTTRMIEAAGKVLDGYPFGLATECGWGRTPREKIEEIMEISREMSRPVV</sequence>
<accession>A0A9W7VYR3</accession>
<comment type="caution">
    <text evidence="1">The sequence shown here is derived from an EMBL/GenBank/DDBJ whole genome shotgun (WGS) entry which is preliminary data.</text>
</comment>
<reference evidence="1 2" key="2">
    <citation type="journal article" date="2021" name="Curr. Genet.">
        <title>Genetic response to nitrogen starvation in the aggressive Eucalyptus foliar pathogen Teratosphaeria destructans.</title>
        <authorList>
            <person name="Havenga M."/>
            <person name="Wingfield B.D."/>
            <person name="Wingfield M.J."/>
            <person name="Dreyer L.L."/>
            <person name="Roets F."/>
            <person name="Aylward J."/>
        </authorList>
    </citation>
    <scope>NUCLEOTIDE SEQUENCE [LARGE SCALE GENOMIC DNA]</scope>
    <source>
        <strain evidence="1">CMW44962</strain>
    </source>
</reference>
<organism evidence="1 2">
    <name type="scientific">Teratosphaeria destructans</name>
    <dbReference type="NCBI Taxonomy" id="418781"/>
    <lineage>
        <taxon>Eukaryota</taxon>
        <taxon>Fungi</taxon>
        <taxon>Dikarya</taxon>
        <taxon>Ascomycota</taxon>
        <taxon>Pezizomycotina</taxon>
        <taxon>Dothideomycetes</taxon>
        <taxon>Dothideomycetidae</taxon>
        <taxon>Mycosphaerellales</taxon>
        <taxon>Teratosphaeriaceae</taxon>
        <taxon>Teratosphaeria</taxon>
    </lineage>
</organism>
<gene>
    <name evidence="1" type="ORF">Tdes44962_MAKER05715</name>
</gene>
<dbReference type="Gene3D" id="3.20.20.210">
    <property type="match status" value="1"/>
</dbReference>
<evidence type="ECO:0000313" key="1">
    <source>
        <dbReference type="EMBL" id="KAH9814277.1"/>
    </source>
</evidence>
<evidence type="ECO:0000313" key="2">
    <source>
        <dbReference type="Proteomes" id="UP001138500"/>
    </source>
</evidence>
<protein>
    <submittedName>
        <fullName evidence="1">Uncharacterized protein</fullName>
    </submittedName>
</protein>
<dbReference type="Proteomes" id="UP001138500">
    <property type="component" value="Unassembled WGS sequence"/>
</dbReference>
<dbReference type="OrthoDB" id="5422863at2759"/>
<name>A0A9W7VYR3_9PEZI</name>
<dbReference type="AlphaFoldDB" id="A0A9W7VYR3"/>
<dbReference type="SUPFAM" id="SSF51726">
    <property type="entry name" value="UROD/MetE-like"/>
    <property type="match status" value="1"/>
</dbReference>